<keyword evidence="11" id="KW-1185">Reference proteome</keyword>
<proteinExistence type="inferred from homology"/>
<feature type="transmembrane region" description="Helical" evidence="8">
    <location>
        <begin position="518"/>
        <end position="538"/>
    </location>
</feature>
<dbReference type="GO" id="GO:0005794">
    <property type="term" value="C:Golgi apparatus"/>
    <property type="evidence" value="ECO:0007669"/>
    <property type="project" value="UniProtKB-ARBA"/>
</dbReference>
<evidence type="ECO:0000259" key="9">
    <source>
        <dbReference type="Pfam" id="PF07779"/>
    </source>
</evidence>
<dbReference type="GO" id="GO:0045492">
    <property type="term" value="P:xylan biosynthetic process"/>
    <property type="evidence" value="ECO:0007669"/>
    <property type="project" value="UniProtKB-ARBA"/>
</dbReference>
<comment type="subcellular location">
    <subcellularLocation>
        <location evidence="1">Membrane</location>
        <topology evidence="1">Multi-pass membrane protein</topology>
    </subcellularLocation>
</comment>
<gene>
    <name evidence="10" type="ORF">Sango_0551300</name>
</gene>
<feature type="transmembrane region" description="Helical" evidence="8">
    <location>
        <begin position="337"/>
        <end position="357"/>
    </location>
</feature>
<dbReference type="GO" id="GO:0016020">
    <property type="term" value="C:membrane"/>
    <property type="evidence" value="ECO:0007669"/>
    <property type="project" value="UniProtKB-SubCell"/>
</dbReference>
<accession>A0AAE1X5Z7</accession>
<evidence type="ECO:0000256" key="5">
    <source>
        <dbReference type="ARBA" id="ARBA00022989"/>
    </source>
</evidence>
<name>A0AAE1X5Z7_9LAMI</name>
<feature type="transmembrane region" description="Helical" evidence="8">
    <location>
        <begin position="377"/>
        <end position="395"/>
    </location>
</feature>
<evidence type="ECO:0000256" key="8">
    <source>
        <dbReference type="SAM" id="Phobius"/>
    </source>
</evidence>
<evidence type="ECO:0000256" key="7">
    <source>
        <dbReference type="ARBA" id="ARBA00023180"/>
    </source>
</evidence>
<evidence type="ECO:0000256" key="4">
    <source>
        <dbReference type="ARBA" id="ARBA00022692"/>
    </source>
</evidence>
<comment type="similarity">
    <text evidence="2">Belongs to the PC-esterase family. CASD1 subfamily.</text>
</comment>
<dbReference type="PANTHER" id="PTHR13533">
    <property type="entry name" value="N-ACETYLNEURAMINATE 9-O-ACETYLTRANSFERASE"/>
    <property type="match status" value="1"/>
</dbReference>
<keyword evidence="6 8" id="KW-0472">Membrane</keyword>
<evidence type="ECO:0000256" key="1">
    <source>
        <dbReference type="ARBA" id="ARBA00004141"/>
    </source>
</evidence>
<dbReference type="GO" id="GO:0009834">
    <property type="term" value="P:plant-type secondary cell wall biogenesis"/>
    <property type="evidence" value="ECO:0007669"/>
    <property type="project" value="TreeGrafter"/>
</dbReference>
<dbReference type="Proteomes" id="UP001289374">
    <property type="component" value="Unassembled WGS sequence"/>
</dbReference>
<reference evidence="10" key="2">
    <citation type="journal article" date="2024" name="Plant">
        <title>Genomic evolution and insights into agronomic trait innovations of Sesamum species.</title>
        <authorList>
            <person name="Miao H."/>
            <person name="Wang L."/>
            <person name="Qu L."/>
            <person name="Liu H."/>
            <person name="Sun Y."/>
            <person name="Le M."/>
            <person name="Wang Q."/>
            <person name="Wei S."/>
            <person name="Zheng Y."/>
            <person name="Lin W."/>
            <person name="Duan Y."/>
            <person name="Cao H."/>
            <person name="Xiong S."/>
            <person name="Wang X."/>
            <person name="Wei L."/>
            <person name="Li C."/>
            <person name="Ma Q."/>
            <person name="Ju M."/>
            <person name="Zhao R."/>
            <person name="Li G."/>
            <person name="Mu C."/>
            <person name="Tian Q."/>
            <person name="Mei H."/>
            <person name="Zhang T."/>
            <person name="Gao T."/>
            <person name="Zhang H."/>
        </authorList>
    </citation>
    <scope>NUCLEOTIDE SEQUENCE</scope>
    <source>
        <strain evidence="10">K16</strain>
    </source>
</reference>
<protein>
    <submittedName>
        <fullName evidence="10">Protein REDUCED WALL ACETYLATION 2</fullName>
    </submittedName>
</protein>
<evidence type="ECO:0000256" key="3">
    <source>
        <dbReference type="ARBA" id="ARBA00022679"/>
    </source>
</evidence>
<dbReference type="Pfam" id="PF07779">
    <property type="entry name" value="Cas1_AcylT"/>
    <property type="match status" value="1"/>
</dbReference>
<keyword evidence="4 8" id="KW-0812">Transmembrane</keyword>
<reference evidence="10" key="1">
    <citation type="submission" date="2020-06" db="EMBL/GenBank/DDBJ databases">
        <authorList>
            <person name="Li T."/>
            <person name="Hu X."/>
            <person name="Zhang T."/>
            <person name="Song X."/>
            <person name="Zhang H."/>
            <person name="Dai N."/>
            <person name="Sheng W."/>
            <person name="Hou X."/>
            <person name="Wei L."/>
        </authorList>
    </citation>
    <scope>NUCLEOTIDE SEQUENCE</scope>
    <source>
        <strain evidence="10">K16</strain>
        <tissue evidence="10">Leaf</tissue>
    </source>
</reference>
<dbReference type="PANTHER" id="PTHR13533:SF48">
    <property type="entry name" value="PROTEIN REDUCED WALL ACETYLATION 2"/>
    <property type="match status" value="1"/>
</dbReference>
<keyword evidence="7" id="KW-0325">Glycoprotein</keyword>
<feature type="transmembrane region" description="Helical" evidence="8">
    <location>
        <begin position="202"/>
        <end position="224"/>
    </location>
</feature>
<comment type="caution">
    <text evidence="10">The sequence shown here is derived from an EMBL/GenBank/DDBJ whole genome shotgun (WGS) entry which is preliminary data.</text>
</comment>
<feature type="transmembrane region" description="Helical" evidence="8">
    <location>
        <begin position="236"/>
        <end position="251"/>
    </location>
</feature>
<dbReference type="AlphaFoldDB" id="A0AAE1X5Z7"/>
<keyword evidence="3" id="KW-0808">Transferase</keyword>
<evidence type="ECO:0000256" key="2">
    <source>
        <dbReference type="ARBA" id="ARBA00010666"/>
    </source>
</evidence>
<dbReference type="GO" id="GO:0010411">
    <property type="term" value="P:xyloglucan metabolic process"/>
    <property type="evidence" value="ECO:0007669"/>
    <property type="project" value="TreeGrafter"/>
</dbReference>
<evidence type="ECO:0000313" key="11">
    <source>
        <dbReference type="Proteomes" id="UP001289374"/>
    </source>
</evidence>
<feature type="transmembrane region" description="Helical" evidence="8">
    <location>
        <begin position="477"/>
        <end position="497"/>
    </location>
</feature>
<keyword evidence="5 8" id="KW-1133">Transmembrane helix</keyword>
<feature type="transmembrane region" description="Helical" evidence="8">
    <location>
        <begin position="257"/>
        <end position="278"/>
    </location>
</feature>
<dbReference type="EMBL" id="JACGWL010000003">
    <property type="protein sequence ID" value="KAK4405448.1"/>
    <property type="molecule type" value="Genomic_DNA"/>
</dbReference>
<evidence type="ECO:0000313" key="10">
    <source>
        <dbReference type="EMBL" id="KAK4405448.1"/>
    </source>
</evidence>
<feature type="domain" description="Cas1p 10 TM acyl transferase" evidence="9">
    <location>
        <begin position="103"/>
        <end position="515"/>
    </location>
</feature>
<feature type="transmembrane region" description="Helical" evidence="8">
    <location>
        <begin position="12"/>
        <end position="31"/>
    </location>
</feature>
<organism evidence="10 11">
    <name type="scientific">Sesamum angolense</name>
    <dbReference type="NCBI Taxonomy" id="2727404"/>
    <lineage>
        <taxon>Eukaryota</taxon>
        <taxon>Viridiplantae</taxon>
        <taxon>Streptophyta</taxon>
        <taxon>Embryophyta</taxon>
        <taxon>Tracheophyta</taxon>
        <taxon>Spermatophyta</taxon>
        <taxon>Magnoliopsida</taxon>
        <taxon>eudicotyledons</taxon>
        <taxon>Gunneridae</taxon>
        <taxon>Pentapetalae</taxon>
        <taxon>asterids</taxon>
        <taxon>lamiids</taxon>
        <taxon>Lamiales</taxon>
        <taxon>Pedaliaceae</taxon>
        <taxon>Sesamum</taxon>
    </lineage>
</organism>
<sequence>MVIYGPLTPGQVTFFLGIVPVFAAWLYSEYLEYRKNSSFSKHGRNSDSKLVELTGTVKEDDRAVLLEGGGLQSASPGERNSSVTSHVIRFLTLDESFLLENRLTLRAISEFGALLVYFYICDRTNLLGESNKSYNRDLFLFLYFLLIIVSAITSFKIHNDKSPFSGKSIMYLNRHQTEEWKGWMQVLFLMYHYFAATEIYNAIRVFIAAYVWMTGFGNFSYYYIRKDFSLARFMQMMWRLNFLVFFCCIVLNNNYMLYYICPMHTLFTLMVYGALGIFNKYNERGTVVAAKFLACFLVVILIWEVPGVFDLFWSPFTFLLGYTDPASKVKFPLLHEWHFRSGLDRYIWIIGMIYAYYHPTVERWMEKLEEAETKRRISIKTIIVIISLTIGYLWVEFIYKLPKITYNKYHPYTSWIPITVYICLRNVTQHFRCYTLTLFAWLGKVTLETYISQIHIWLRSGVPDGQPKLLLSLIPNYPLLNFMITTSIYIAVSYRLFELTNTLKSTFVPTKDNKRLGHNLAAAVVIAGILYILAVILVKVPQVMAAT</sequence>
<evidence type="ECO:0000256" key="6">
    <source>
        <dbReference type="ARBA" id="ARBA00023136"/>
    </source>
</evidence>
<dbReference type="GO" id="GO:0016407">
    <property type="term" value="F:acetyltransferase activity"/>
    <property type="evidence" value="ECO:0007669"/>
    <property type="project" value="TreeGrafter"/>
</dbReference>
<dbReference type="InterPro" id="IPR012419">
    <property type="entry name" value="Cas1_AcylTrans_dom"/>
</dbReference>
<feature type="transmembrane region" description="Helical" evidence="8">
    <location>
        <begin position="285"/>
        <end position="303"/>
    </location>
</feature>
<feature type="transmembrane region" description="Helical" evidence="8">
    <location>
        <begin position="140"/>
        <end position="159"/>
    </location>
</feature>